<sequence length="246" mass="28569">MKKRILSDHQKRKKRLITPINQSLDINETNHANDIIPEIIWLDILYCQYGLRETVEIITELTHQIEKKNIDSGLFNCCVLSCYDKLDDNQKSVIKNDKTIRAIFSKIDDAVAGFKNYFPNSPIDFLLTENDANDVLFVEKLKNSITNLFDRTSINSTYALTTVFHAQNCAGHLRISSKIEKFDVNEILKYPDTDESRRVAAFIRASSKPFILQLQGESNSLWKNRFWNNCYQIEPCYLEHLTDLEP</sequence>
<name>A0A9X3F3K6_9BACT</name>
<gene>
    <name evidence="1" type="ORF">OU798_02660</name>
</gene>
<reference evidence="1" key="1">
    <citation type="submission" date="2022-11" db="EMBL/GenBank/DDBJ databases">
        <title>Marilongibacter aestuarii gen. nov., sp. nov., isolated from tidal flat sediment.</title>
        <authorList>
            <person name="Jiayan W."/>
        </authorList>
    </citation>
    <scope>NUCLEOTIDE SEQUENCE</scope>
    <source>
        <strain evidence="1">Z1-6</strain>
    </source>
</reference>
<dbReference type="Proteomes" id="UP001145087">
    <property type="component" value="Unassembled WGS sequence"/>
</dbReference>
<accession>A0A9X3F3K6</accession>
<dbReference type="EMBL" id="JAPOHD010000005">
    <property type="protein sequence ID" value="MCY1719222.1"/>
    <property type="molecule type" value="Genomic_DNA"/>
</dbReference>
<proteinExistence type="predicted"/>
<keyword evidence="2" id="KW-1185">Reference proteome</keyword>
<evidence type="ECO:0000313" key="2">
    <source>
        <dbReference type="Proteomes" id="UP001145087"/>
    </source>
</evidence>
<evidence type="ECO:0000313" key="1">
    <source>
        <dbReference type="EMBL" id="MCY1719222.1"/>
    </source>
</evidence>
<protein>
    <submittedName>
        <fullName evidence="1">Uncharacterized protein</fullName>
    </submittedName>
</protein>
<comment type="caution">
    <text evidence="1">The sequence shown here is derived from an EMBL/GenBank/DDBJ whole genome shotgun (WGS) entry which is preliminary data.</text>
</comment>
<dbReference type="RefSeq" id="WP_343331557.1">
    <property type="nucleotide sequence ID" value="NZ_JAPOHD010000005.1"/>
</dbReference>
<organism evidence="1 2">
    <name type="scientific">Draconibacterium aestuarii</name>
    <dbReference type="NCBI Taxonomy" id="2998507"/>
    <lineage>
        <taxon>Bacteria</taxon>
        <taxon>Pseudomonadati</taxon>
        <taxon>Bacteroidota</taxon>
        <taxon>Bacteroidia</taxon>
        <taxon>Marinilabiliales</taxon>
        <taxon>Prolixibacteraceae</taxon>
        <taxon>Draconibacterium</taxon>
    </lineage>
</organism>
<dbReference type="AlphaFoldDB" id="A0A9X3F3K6"/>